<evidence type="ECO:0000313" key="1">
    <source>
        <dbReference type="EMBL" id="MDR7273597.1"/>
    </source>
</evidence>
<protein>
    <recommendedName>
        <fullName evidence="3">XRE family transcriptional regulator</fullName>
    </recommendedName>
</protein>
<accession>A0AAE4C7L1</accession>
<dbReference type="AlphaFoldDB" id="A0AAE4C7L1"/>
<keyword evidence="2" id="KW-1185">Reference proteome</keyword>
<name>A0AAE4C7L1_9ACTN</name>
<sequence length="414" mass="45942">MADEAVREQQRPPWARRIRNERLARRWSQPEAVKALRLHSARELPSDASLLRSWKRWESGDSEPDEFYKPLIAQTFGTVTAAMFPRQSQRDVEGELLNGSGLDTVELLARVRRSDVSPATLDALKITADRLCCEYPYAAPEQLHIEGKAWLQRITGLLDQRLTLKQHREVLSLAGTVALLIGCVEYDMGQRRDSEATRQAALSLGGEAEHAGIIGWAHEMRAWYNLTQGNYPGVVAAAEAGAAAAPHQGVAVQLAGQRAKAWARLKDRRQVELALESGRKLLEGLPLPEDLDHHFVVDPAKFDFYAMDCYRTLGEDDLASLYAHEVIRSSTAPNGTEHKPMRIAEARITLGVTTARSGDLEGAVLLGRQALQGERRSIPSLLMVSQDLAATLRERYPDEKATAEYLDELKALAA</sequence>
<proteinExistence type="predicted"/>
<dbReference type="RefSeq" id="WP_310362168.1">
    <property type="nucleotide sequence ID" value="NZ_JAVDYB010000001.1"/>
</dbReference>
<reference evidence="1" key="1">
    <citation type="submission" date="2023-07" db="EMBL/GenBank/DDBJ databases">
        <title>Sequencing the genomes of 1000 actinobacteria strains.</title>
        <authorList>
            <person name="Klenk H.-P."/>
        </authorList>
    </citation>
    <scope>NUCLEOTIDE SEQUENCE</scope>
    <source>
        <strain evidence="1">DSM 44707</strain>
    </source>
</reference>
<comment type="caution">
    <text evidence="1">The sequence shown here is derived from an EMBL/GenBank/DDBJ whole genome shotgun (WGS) entry which is preliminary data.</text>
</comment>
<evidence type="ECO:0000313" key="2">
    <source>
        <dbReference type="Proteomes" id="UP001183643"/>
    </source>
</evidence>
<dbReference type="Proteomes" id="UP001183643">
    <property type="component" value="Unassembled WGS sequence"/>
</dbReference>
<gene>
    <name evidence="1" type="ORF">J2S41_000375</name>
</gene>
<dbReference type="EMBL" id="JAVDYB010000001">
    <property type="protein sequence ID" value="MDR7273597.1"/>
    <property type="molecule type" value="Genomic_DNA"/>
</dbReference>
<evidence type="ECO:0008006" key="3">
    <source>
        <dbReference type="Google" id="ProtNLM"/>
    </source>
</evidence>
<organism evidence="1 2">
    <name type="scientific">Catenuloplanes atrovinosus</name>
    <dbReference type="NCBI Taxonomy" id="137266"/>
    <lineage>
        <taxon>Bacteria</taxon>
        <taxon>Bacillati</taxon>
        <taxon>Actinomycetota</taxon>
        <taxon>Actinomycetes</taxon>
        <taxon>Micromonosporales</taxon>
        <taxon>Micromonosporaceae</taxon>
        <taxon>Catenuloplanes</taxon>
    </lineage>
</organism>